<dbReference type="EMBL" id="LGRX02034703">
    <property type="protein sequence ID" value="KAK3237094.1"/>
    <property type="molecule type" value="Genomic_DNA"/>
</dbReference>
<evidence type="ECO:0000313" key="2">
    <source>
        <dbReference type="Proteomes" id="UP001190700"/>
    </source>
</evidence>
<comment type="caution">
    <text evidence="1">The sequence shown here is derived from an EMBL/GenBank/DDBJ whole genome shotgun (WGS) entry which is preliminary data.</text>
</comment>
<sequence>MGGADAGGHAMERAFQYKLRPFNVEKQVVQRWRLSLRCLRHNQSLEYLPGLLPGTRLKDKPDVYFFLKPLEIHRGTLRLFSCLLLQGASVDDKTVI</sequence>
<name>A0AAE0BJZ5_9CHLO</name>
<dbReference type="AlphaFoldDB" id="A0AAE0BJZ5"/>
<proteinExistence type="predicted"/>
<evidence type="ECO:0000313" key="1">
    <source>
        <dbReference type="EMBL" id="KAK3237094.1"/>
    </source>
</evidence>
<organism evidence="1 2">
    <name type="scientific">Cymbomonas tetramitiformis</name>
    <dbReference type="NCBI Taxonomy" id="36881"/>
    <lineage>
        <taxon>Eukaryota</taxon>
        <taxon>Viridiplantae</taxon>
        <taxon>Chlorophyta</taxon>
        <taxon>Pyramimonadophyceae</taxon>
        <taxon>Pyramimonadales</taxon>
        <taxon>Pyramimonadaceae</taxon>
        <taxon>Cymbomonas</taxon>
    </lineage>
</organism>
<dbReference type="Proteomes" id="UP001190700">
    <property type="component" value="Unassembled WGS sequence"/>
</dbReference>
<keyword evidence="2" id="KW-1185">Reference proteome</keyword>
<protein>
    <submittedName>
        <fullName evidence="1">Uncharacterized protein</fullName>
    </submittedName>
</protein>
<accession>A0AAE0BJZ5</accession>
<reference evidence="1 2" key="1">
    <citation type="journal article" date="2015" name="Genome Biol. Evol.">
        <title>Comparative Genomics of a Bacterivorous Green Alga Reveals Evolutionary Causalities and Consequences of Phago-Mixotrophic Mode of Nutrition.</title>
        <authorList>
            <person name="Burns J.A."/>
            <person name="Paasch A."/>
            <person name="Narechania A."/>
            <person name="Kim E."/>
        </authorList>
    </citation>
    <scope>NUCLEOTIDE SEQUENCE [LARGE SCALE GENOMIC DNA]</scope>
    <source>
        <strain evidence="1 2">PLY_AMNH</strain>
    </source>
</reference>
<gene>
    <name evidence="1" type="ORF">CYMTET_52803</name>
</gene>